<dbReference type="KEGG" id="boz:DBV39_03275"/>
<dbReference type="Pfam" id="PF02321">
    <property type="entry name" value="OEP"/>
    <property type="match status" value="2"/>
</dbReference>
<dbReference type="InterPro" id="IPR010131">
    <property type="entry name" value="MdtP/NodT-like"/>
</dbReference>
<dbReference type="PANTHER" id="PTHR30203">
    <property type="entry name" value="OUTER MEMBRANE CATION EFFLUX PROTEIN"/>
    <property type="match status" value="1"/>
</dbReference>
<gene>
    <name evidence="4" type="ORF">DBV39_03275</name>
</gene>
<accession>A0A2R4XGQ7</accession>
<dbReference type="OrthoDB" id="9770517at2"/>
<evidence type="ECO:0000256" key="1">
    <source>
        <dbReference type="ARBA" id="ARBA00007613"/>
    </source>
</evidence>
<keyword evidence="2" id="KW-0472">Membrane</keyword>
<dbReference type="Gene3D" id="2.20.200.10">
    <property type="entry name" value="Outer membrane efflux proteins (OEP)"/>
    <property type="match status" value="1"/>
</dbReference>
<feature type="region of interest" description="Disordered" evidence="3">
    <location>
        <begin position="498"/>
        <end position="519"/>
    </location>
</feature>
<dbReference type="PROSITE" id="PS51257">
    <property type="entry name" value="PROKAR_LIPOPROTEIN"/>
    <property type="match status" value="1"/>
</dbReference>
<keyword evidence="5" id="KW-1185">Reference proteome</keyword>
<keyword evidence="2" id="KW-0449">Lipoprotein</keyword>
<dbReference type="GO" id="GO:0005886">
    <property type="term" value="C:plasma membrane"/>
    <property type="evidence" value="ECO:0007669"/>
    <property type="project" value="UniProtKB-SubCell"/>
</dbReference>
<dbReference type="SUPFAM" id="SSF56954">
    <property type="entry name" value="Outer membrane efflux proteins (OEP)"/>
    <property type="match status" value="1"/>
</dbReference>
<keyword evidence="2" id="KW-0564">Palmitate</keyword>
<sequence>MTVPRTPEIVKRSLQLTASSLAALLLAGCMVGPDFEKPVADVNPAWEERSRERFAEAVEMIRSEQINPVTWWQSFGDPTLIRLLELATSQNLDLQSAAVRVYQARAQLGISDAGLLPTVGAAGQGTSSDSATLYQLGVQANWELDFWGKFRRGIESSLAGYNATIASYYAADVSLASTVASTYINLRNTEELIRVARQNLALQGESLRIADARYQAGSTSLLALSQARARYQQTLAQLPRLNGQKEQLQNALSVLLGKPPGYFQGLFDKEQKREQMTTPKALNVGIPRDLLRRRPDVLVAEYQAASQSALIGVQQAQLYPSFSLNGMFSYLNASVSYQGGSTFKFDGSNLSGGAAFYFPLFYRGALVDQVRVQDASFQQAVLNYQNVVLQAQAEVENALVQIATSLSSTEDLARALAASREAARLAVDLYESGQSDYNTVIVAQQTLLSVQSDYVQSKTDTLLGYVQAFKALGGGWADDMRVPALPNEMIAQMSQRTDWGEALSQPDTPHLVQTPGLKP</sequence>
<name>A0A2R4XGQ7_9BURK</name>
<evidence type="ECO:0000256" key="3">
    <source>
        <dbReference type="SAM" id="MobiDB-lite"/>
    </source>
</evidence>
<dbReference type="AlphaFoldDB" id="A0A2R4XGQ7"/>
<dbReference type="EMBL" id="CP028901">
    <property type="protein sequence ID" value="AWB32899.1"/>
    <property type="molecule type" value="Genomic_DNA"/>
</dbReference>
<comment type="similarity">
    <text evidence="1 2">Belongs to the outer membrane factor (OMF) (TC 1.B.17) family.</text>
</comment>
<organism evidence="4 5">
    <name type="scientific">Orrella marina</name>
    <dbReference type="NCBI Taxonomy" id="2163011"/>
    <lineage>
        <taxon>Bacteria</taxon>
        <taxon>Pseudomonadati</taxon>
        <taxon>Pseudomonadota</taxon>
        <taxon>Betaproteobacteria</taxon>
        <taxon>Burkholderiales</taxon>
        <taxon>Alcaligenaceae</taxon>
        <taxon>Orrella</taxon>
    </lineage>
</organism>
<reference evidence="4 5" key="1">
    <citation type="submission" date="2018-04" db="EMBL/GenBank/DDBJ databases">
        <title>Bordetella sp. HZ20 isolated from seawater.</title>
        <authorList>
            <person name="Sun C."/>
        </authorList>
    </citation>
    <scope>NUCLEOTIDE SEQUENCE [LARGE SCALE GENOMIC DNA]</scope>
    <source>
        <strain evidence="4 5">HZ20</strain>
    </source>
</reference>
<keyword evidence="2" id="KW-0812">Transmembrane</keyword>
<evidence type="ECO:0000256" key="2">
    <source>
        <dbReference type="RuleBase" id="RU362097"/>
    </source>
</evidence>
<keyword evidence="2" id="KW-1134">Transmembrane beta strand</keyword>
<dbReference type="PANTHER" id="PTHR30203:SF33">
    <property type="entry name" value="BLR4455 PROTEIN"/>
    <property type="match status" value="1"/>
</dbReference>
<comment type="subcellular location">
    <subcellularLocation>
        <location evidence="2">Cell membrane</location>
        <topology evidence="2">Lipid-anchor</topology>
    </subcellularLocation>
</comment>
<dbReference type="GO" id="GO:0015562">
    <property type="term" value="F:efflux transmembrane transporter activity"/>
    <property type="evidence" value="ECO:0007669"/>
    <property type="project" value="InterPro"/>
</dbReference>
<dbReference type="Proteomes" id="UP000244571">
    <property type="component" value="Chromosome"/>
</dbReference>
<dbReference type="InterPro" id="IPR003423">
    <property type="entry name" value="OMP_efflux"/>
</dbReference>
<proteinExistence type="inferred from homology"/>
<dbReference type="Gene3D" id="1.20.1600.10">
    <property type="entry name" value="Outer membrane efflux proteins (OEP)"/>
    <property type="match status" value="1"/>
</dbReference>
<evidence type="ECO:0000313" key="4">
    <source>
        <dbReference type="EMBL" id="AWB32899.1"/>
    </source>
</evidence>
<protein>
    <submittedName>
        <fullName evidence="4">Transporter</fullName>
    </submittedName>
</protein>
<dbReference type="NCBIfam" id="TIGR01845">
    <property type="entry name" value="outer_NodT"/>
    <property type="match status" value="1"/>
</dbReference>
<evidence type="ECO:0000313" key="5">
    <source>
        <dbReference type="Proteomes" id="UP000244571"/>
    </source>
</evidence>
<dbReference type="RefSeq" id="WP_108620340.1">
    <property type="nucleotide sequence ID" value="NZ_CP028901.1"/>
</dbReference>